<protein>
    <submittedName>
        <fullName evidence="2">Uncharacterized protein</fullName>
    </submittedName>
</protein>
<sequence length="84" mass="9505">MESPFPWWASTCAREAGGAPPAPLHWRRPPQSPLAQEKAVPEWVQPVRAQTRPDQWTSGTGMDRWVRVWRVKPPPARTGWPALG</sequence>
<dbReference type="EMBL" id="AP015039">
    <property type="protein sequence ID" value="BAT90709.1"/>
    <property type="molecule type" value="Genomic_DNA"/>
</dbReference>
<accession>A0A0S3SD07</accession>
<proteinExistence type="predicted"/>
<dbReference type="AlphaFoldDB" id="A0A0S3SD07"/>
<name>A0A0S3SD07_PHAAN</name>
<evidence type="ECO:0000256" key="1">
    <source>
        <dbReference type="SAM" id="MobiDB-lite"/>
    </source>
</evidence>
<keyword evidence="3" id="KW-1185">Reference proteome</keyword>
<reference evidence="2 3" key="1">
    <citation type="journal article" date="2015" name="Sci. Rep.">
        <title>The power of single molecule real-time sequencing technology in the de novo assembly of a eukaryotic genome.</title>
        <authorList>
            <person name="Sakai H."/>
            <person name="Naito K."/>
            <person name="Ogiso-Tanaka E."/>
            <person name="Takahashi Y."/>
            <person name="Iseki K."/>
            <person name="Muto C."/>
            <person name="Satou K."/>
            <person name="Teruya K."/>
            <person name="Shiroma A."/>
            <person name="Shimoji M."/>
            <person name="Hirano T."/>
            <person name="Itoh T."/>
            <person name="Kaga A."/>
            <person name="Tomooka N."/>
        </authorList>
    </citation>
    <scope>NUCLEOTIDE SEQUENCE [LARGE SCALE GENOMIC DNA]</scope>
    <source>
        <strain evidence="3">cv. Shumari</strain>
    </source>
</reference>
<organism evidence="2 3">
    <name type="scientific">Vigna angularis var. angularis</name>
    <dbReference type="NCBI Taxonomy" id="157739"/>
    <lineage>
        <taxon>Eukaryota</taxon>
        <taxon>Viridiplantae</taxon>
        <taxon>Streptophyta</taxon>
        <taxon>Embryophyta</taxon>
        <taxon>Tracheophyta</taxon>
        <taxon>Spermatophyta</taxon>
        <taxon>Magnoliopsida</taxon>
        <taxon>eudicotyledons</taxon>
        <taxon>Gunneridae</taxon>
        <taxon>Pentapetalae</taxon>
        <taxon>rosids</taxon>
        <taxon>fabids</taxon>
        <taxon>Fabales</taxon>
        <taxon>Fabaceae</taxon>
        <taxon>Papilionoideae</taxon>
        <taxon>50 kb inversion clade</taxon>
        <taxon>NPAAA clade</taxon>
        <taxon>indigoferoid/millettioid clade</taxon>
        <taxon>Phaseoleae</taxon>
        <taxon>Vigna</taxon>
    </lineage>
</organism>
<dbReference type="Proteomes" id="UP000291084">
    <property type="component" value="Chromosome 6"/>
</dbReference>
<evidence type="ECO:0000313" key="2">
    <source>
        <dbReference type="EMBL" id="BAT90709.1"/>
    </source>
</evidence>
<feature type="region of interest" description="Disordered" evidence="1">
    <location>
        <begin position="16"/>
        <end position="59"/>
    </location>
</feature>
<gene>
    <name evidence="2" type="primary">Vigan.06G199000</name>
    <name evidence="2" type="ORF">VIGAN_06199000</name>
</gene>
<evidence type="ECO:0000313" key="3">
    <source>
        <dbReference type="Proteomes" id="UP000291084"/>
    </source>
</evidence>